<proteinExistence type="predicted"/>
<dbReference type="EMBL" id="QKKF02037895">
    <property type="protein sequence ID" value="RZF31904.1"/>
    <property type="molecule type" value="Genomic_DNA"/>
</dbReference>
<reference evidence="1 2" key="1">
    <citation type="journal article" date="2017" name="Gigascience">
        <title>Genome sequence of the small brown planthopper, Laodelphax striatellus.</title>
        <authorList>
            <person name="Zhu J."/>
            <person name="Jiang F."/>
            <person name="Wang X."/>
            <person name="Yang P."/>
            <person name="Bao Y."/>
            <person name="Zhao W."/>
            <person name="Wang W."/>
            <person name="Lu H."/>
            <person name="Wang Q."/>
            <person name="Cui N."/>
            <person name="Li J."/>
            <person name="Chen X."/>
            <person name="Luo L."/>
            <person name="Yu J."/>
            <person name="Kang L."/>
            <person name="Cui F."/>
        </authorList>
    </citation>
    <scope>NUCLEOTIDE SEQUENCE [LARGE SCALE GENOMIC DNA]</scope>
    <source>
        <strain evidence="1">Lst14</strain>
    </source>
</reference>
<organism evidence="1 2">
    <name type="scientific">Laodelphax striatellus</name>
    <name type="common">Small brown planthopper</name>
    <name type="synonym">Delphax striatella</name>
    <dbReference type="NCBI Taxonomy" id="195883"/>
    <lineage>
        <taxon>Eukaryota</taxon>
        <taxon>Metazoa</taxon>
        <taxon>Ecdysozoa</taxon>
        <taxon>Arthropoda</taxon>
        <taxon>Hexapoda</taxon>
        <taxon>Insecta</taxon>
        <taxon>Pterygota</taxon>
        <taxon>Neoptera</taxon>
        <taxon>Paraneoptera</taxon>
        <taxon>Hemiptera</taxon>
        <taxon>Auchenorrhyncha</taxon>
        <taxon>Fulgoroidea</taxon>
        <taxon>Delphacidae</taxon>
        <taxon>Criomorphinae</taxon>
        <taxon>Laodelphax</taxon>
    </lineage>
</organism>
<dbReference type="InParanoid" id="A0A482WE45"/>
<protein>
    <submittedName>
        <fullName evidence="1">Uncharacterized protein</fullName>
    </submittedName>
</protein>
<dbReference type="Proteomes" id="UP000291343">
    <property type="component" value="Unassembled WGS sequence"/>
</dbReference>
<keyword evidence="2" id="KW-1185">Reference proteome</keyword>
<accession>A0A482WE45</accession>
<name>A0A482WE45_LAOST</name>
<evidence type="ECO:0000313" key="2">
    <source>
        <dbReference type="Proteomes" id="UP000291343"/>
    </source>
</evidence>
<evidence type="ECO:0000313" key="1">
    <source>
        <dbReference type="EMBL" id="RZF31904.1"/>
    </source>
</evidence>
<dbReference type="AlphaFoldDB" id="A0A482WE45"/>
<comment type="caution">
    <text evidence="1">The sequence shown here is derived from an EMBL/GenBank/DDBJ whole genome shotgun (WGS) entry which is preliminary data.</text>
</comment>
<sequence length="86" mass="9766">MQISACLSIPIGRLILAYMMVVDHSHPQYLSSTLNSQHLTSQLLFLPLPSHHEILRPIDYYCCISSLLCGHCLLFNYTGAFSREKI</sequence>
<gene>
    <name evidence="1" type="ORF">LSTR_LSTR016847</name>
</gene>